<dbReference type="AlphaFoldDB" id="A0A0K1E7F5"/>
<dbReference type="STRING" id="52.CMC5_009370"/>
<accession>A0A0K1E7F5</accession>
<dbReference type="EMBL" id="CP012159">
    <property type="protein sequence ID" value="AKT36816.1"/>
    <property type="molecule type" value="Genomic_DNA"/>
</dbReference>
<organism evidence="1 2">
    <name type="scientific">Chondromyces crocatus</name>
    <dbReference type="NCBI Taxonomy" id="52"/>
    <lineage>
        <taxon>Bacteria</taxon>
        <taxon>Pseudomonadati</taxon>
        <taxon>Myxococcota</taxon>
        <taxon>Polyangia</taxon>
        <taxon>Polyangiales</taxon>
        <taxon>Polyangiaceae</taxon>
        <taxon>Chondromyces</taxon>
    </lineage>
</organism>
<evidence type="ECO:0000313" key="2">
    <source>
        <dbReference type="Proteomes" id="UP000067626"/>
    </source>
</evidence>
<reference evidence="1 2" key="1">
    <citation type="submission" date="2015-07" db="EMBL/GenBank/DDBJ databases">
        <title>Genome analysis of myxobacterium Chondromyces crocatus Cm c5 reveals a high potential for natural compound synthesis and the genetic basis for the loss of fruiting body formation.</title>
        <authorList>
            <person name="Zaburannyi N."/>
            <person name="Bunk B."/>
            <person name="Maier J."/>
            <person name="Overmann J."/>
            <person name="Mueller R."/>
        </authorList>
    </citation>
    <scope>NUCLEOTIDE SEQUENCE [LARGE SCALE GENOMIC DNA]</scope>
    <source>
        <strain evidence="1 2">Cm c5</strain>
    </source>
</reference>
<dbReference type="RefSeq" id="WP_156338200.1">
    <property type="nucleotide sequence ID" value="NZ_CP012159.1"/>
</dbReference>
<dbReference type="KEGG" id="ccro:CMC5_009370"/>
<dbReference type="Proteomes" id="UP000067626">
    <property type="component" value="Chromosome"/>
</dbReference>
<name>A0A0K1E7F5_CHOCO</name>
<protein>
    <recommendedName>
        <fullName evidence="3">DUF946 domain-containing protein</fullName>
    </recommendedName>
</protein>
<evidence type="ECO:0000313" key="1">
    <source>
        <dbReference type="EMBL" id="AKT36816.1"/>
    </source>
</evidence>
<keyword evidence="2" id="KW-1185">Reference proteome</keyword>
<dbReference type="OrthoDB" id="144586at2"/>
<evidence type="ECO:0008006" key="3">
    <source>
        <dbReference type="Google" id="ProtNLM"/>
    </source>
</evidence>
<dbReference type="PANTHER" id="PTHR48174:SF5">
    <property type="entry name" value="VACUOLAR PROTEIN SORTING-ASSOCIATED PROTEIN 62"/>
    <property type="match status" value="1"/>
</dbReference>
<sequence length="310" mass="33860">MSTLLTLTLGAAELADGHLDEPSGDLRARILGLLESGPEPLTEGDVDGDGLLDAWEDEVAQRFAPVVVLDALDAHRPASVPWLLARARLPGAQGLRAAFAGMTPPTLEGDDAEPFGAEARAGSDEPSDWTCYAHVYPRADGGTLIQYWFYYPYNDGLLFFDHESDWEHVTVRLDARGEPVGVYLARHEDNAPGPFRPWARVRRAGDHPVVLSARGSHATYADAADVPWFESTARCGDLENCAHPRWRTWEGGGLANLGERARPRALSEVMRPFGPWGAKRTLPGTSAPLSPLHQRGWCSDGYQRCLLTEG</sequence>
<gene>
    <name evidence="1" type="ORF">CMC5_009370</name>
</gene>
<proteinExistence type="predicted"/>
<dbReference type="PANTHER" id="PTHR48174">
    <property type="entry name" value="DUF946 FAMILY PROTEIN"/>
    <property type="match status" value="1"/>
</dbReference>